<evidence type="ECO:0000259" key="2">
    <source>
        <dbReference type="Pfam" id="PF00561"/>
    </source>
</evidence>
<dbReference type="Gene3D" id="3.40.50.1820">
    <property type="entry name" value="alpha/beta hydrolase"/>
    <property type="match status" value="1"/>
</dbReference>
<dbReference type="EMBL" id="JAJAQC010000043">
    <property type="protein sequence ID" value="MDA0566888.1"/>
    <property type="molecule type" value="Genomic_DNA"/>
</dbReference>
<dbReference type="InterPro" id="IPR029058">
    <property type="entry name" value="AB_hydrolase_fold"/>
</dbReference>
<feature type="region of interest" description="Disordered" evidence="1">
    <location>
        <begin position="241"/>
        <end position="263"/>
    </location>
</feature>
<gene>
    <name evidence="3" type="ORF">LG943_21595</name>
</gene>
<name>A0A9X3NP40_9ACTN</name>
<evidence type="ECO:0000313" key="4">
    <source>
        <dbReference type="Proteomes" id="UP001140076"/>
    </source>
</evidence>
<feature type="domain" description="AB hydrolase-1" evidence="2">
    <location>
        <begin position="23"/>
        <end position="123"/>
    </location>
</feature>
<dbReference type="GO" id="GO:0016787">
    <property type="term" value="F:hydrolase activity"/>
    <property type="evidence" value="ECO:0007669"/>
    <property type="project" value="UniProtKB-KW"/>
</dbReference>
<accession>A0A9X3NP40</accession>
<comment type="caution">
    <text evidence="3">The sequence shown here is derived from an EMBL/GenBank/DDBJ whole genome shotgun (WGS) entry which is preliminary data.</text>
</comment>
<dbReference type="SUPFAM" id="SSF53474">
    <property type="entry name" value="alpha/beta-Hydrolases"/>
    <property type="match status" value="1"/>
</dbReference>
<protein>
    <submittedName>
        <fullName evidence="3">Alpha/beta hydrolase</fullName>
    </submittedName>
</protein>
<reference evidence="3" key="1">
    <citation type="submission" date="2021-10" db="EMBL/GenBank/DDBJ databases">
        <title>Streptomonospora sp. nov., isolated from mangrove soil.</title>
        <authorList>
            <person name="Chen X."/>
            <person name="Ge X."/>
            <person name="Liu W."/>
        </authorList>
    </citation>
    <scope>NUCLEOTIDE SEQUENCE</scope>
    <source>
        <strain evidence="3">S1-112</strain>
    </source>
</reference>
<dbReference type="RefSeq" id="WP_270074142.1">
    <property type="nucleotide sequence ID" value="NZ_JAJAQC010000043.1"/>
</dbReference>
<dbReference type="PANTHER" id="PTHR43798:SF33">
    <property type="entry name" value="HYDROLASE, PUTATIVE (AFU_ORTHOLOGUE AFUA_2G14860)-RELATED"/>
    <property type="match status" value="1"/>
</dbReference>
<keyword evidence="4" id="KW-1185">Reference proteome</keyword>
<organism evidence="3 4">
    <name type="scientific">Streptomonospora mangrovi</name>
    <dbReference type="NCBI Taxonomy" id="2883123"/>
    <lineage>
        <taxon>Bacteria</taxon>
        <taxon>Bacillati</taxon>
        <taxon>Actinomycetota</taxon>
        <taxon>Actinomycetes</taxon>
        <taxon>Streptosporangiales</taxon>
        <taxon>Nocardiopsidaceae</taxon>
        <taxon>Streptomonospora</taxon>
    </lineage>
</organism>
<evidence type="ECO:0000256" key="1">
    <source>
        <dbReference type="SAM" id="MobiDB-lite"/>
    </source>
</evidence>
<dbReference type="GO" id="GO:0016020">
    <property type="term" value="C:membrane"/>
    <property type="evidence" value="ECO:0007669"/>
    <property type="project" value="TreeGrafter"/>
</dbReference>
<dbReference type="Proteomes" id="UP001140076">
    <property type="component" value="Unassembled WGS sequence"/>
</dbReference>
<dbReference type="InterPro" id="IPR000073">
    <property type="entry name" value="AB_hydrolase_1"/>
</dbReference>
<keyword evidence="3" id="KW-0378">Hydrolase</keyword>
<proteinExistence type="predicted"/>
<dbReference type="AlphaFoldDB" id="A0A9X3NP40"/>
<evidence type="ECO:0000313" key="3">
    <source>
        <dbReference type="EMBL" id="MDA0566888.1"/>
    </source>
</evidence>
<dbReference type="InterPro" id="IPR050266">
    <property type="entry name" value="AB_hydrolase_sf"/>
</dbReference>
<dbReference type="PRINTS" id="PR00111">
    <property type="entry name" value="ABHYDROLASE"/>
</dbReference>
<dbReference type="Pfam" id="PF00561">
    <property type="entry name" value="Abhydrolase_1"/>
    <property type="match status" value="1"/>
</dbReference>
<sequence>MTDSVLAGEVPLAYTAAPGSGTPVLLVHGFGSDFAMNWERTGWVRALADRPVIGCDLRGHGRSGKPHDPAAYTPEAMVADLVRLLDAVGAERVDVVGYSMGARLAWELALAHPGRVRRAVLGGFGPADAFAGADLDRLGADEGSPFGPVFRAGAALPGADLAALEACARGQAAHPFRPDPAPRGVPLLFAAGDRDDLAQGAAVLAARTGGTLARVPGRDHRTAVAAQAMKRAAAQFLAAGDETPGGRAAHGGSPGADGAARTA</sequence>
<dbReference type="PANTHER" id="PTHR43798">
    <property type="entry name" value="MONOACYLGLYCEROL LIPASE"/>
    <property type="match status" value="1"/>
</dbReference>